<sequence length="61" mass="6775">MKIGHCDAGHHSFLPDVLSAALFRSSIDIHLPEKLIITKREDKGKYPAAIMQDELFGIGIE</sequence>
<gene>
    <name evidence="1" type="ORF">LG35_04955</name>
</gene>
<protein>
    <submittedName>
        <fullName evidence="1">Uncharacterized protein</fullName>
    </submittedName>
</protein>
<name>A0ABR4YJJ9_9BACT</name>
<dbReference type="EMBL" id="JRGF01000005">
    <property type="protein sequence ID" value="KHE42251.1"/>
    <property type="molecule type" value="Genomic_DNA"/>
</dbReference>
<proteinExistence type="predicted"/>
<dbReference type="Proteomes" id="UP000030889">
    <property type="component" value="Unassembled WGS sequence"/>
</dbReference>
<comment type="caution">
    <text evidence="1">The sequence shown here is derived from an EMBL/GenBank/DDBJ whole genome shotgun (WGS) entry which is preliminary data.</text>
</comment>
<evidence type="ECO:0000313" key="2">
    <source>
        <dbReference type="Proteomes" id="UP000030889"/>
    </source>
</evidence>
<accession>A0ABR4YJJ9</accession>
<reference evidence="1 2" key="1">
    <citation type="submission" date="2014-09" db="EMBL/GenBank/DDBJ databases">
        <title>Alistipes sp. 627, sp. nov., a novel member of the family Rikenellaceae isolated from human faeces.</title>
        <authorList>
            <person name="Shkoporov A.N."/>
            <person name="Chaplin A.V."/>
            <person name="Motuzova O.V."/>
            <person name="Kafarskaia L.I."/>
            <person name="Khokhlova E.V."/>
            <person name="Efimov B.A."/>
        </authorList>
    </citation>
    <scope>NUCLEOTIDE SEQUENCE [LARGE SCALE GENOMIC DNA]</scope>
    <source>
        <strain evidence="1 2">627</strain>
    </source>
</reference>
<keyword evidence="2" id="KW-1185">Reference proteome</keyword>
<organism evidence="1 2">
    <name type="scientific">Alistipes inops</name>
    <dbReference type="NCBI Taxonomy" id="1501391"/>
    <lineage>
        <taxon>Bacteria</taxon>
        <taxon>Pseudomonadati</taxon>
        <taxon>Bacteroidota</taxon>
        <taxon>Bacteroidia</taxon>
        <taxon>Bacteroidales</taxon>
        <taxon>Rikenellaceae</taxon>
        <taxon>Alistipes</taxon>
    </lineage>
</organism>
<evidence type="ECO:0000313" key="1">
    <source>
        <dbReference type="EMBL" id="KHE42251.1"/>
    </source>
</evidence>